<dbReference type="GO" id="GO:0035556">
    <property type="term" value="P:intracellular signal transduction"/>
    <property type="evidence" value="ECO:0007669"/>
    <property type="project" value="InterPro"/>
</dbReference>
<dbReference type="GO" id="GO:0004016">
    <property type="term" value="F:adenylate cyclase activity"/>
    <property type="evidence" value="ECO:0007669"/>
    <property type="project" value="UniProtKB-ARBA"/>
</dbReference>
<dbReference type="Proteomes" id="UP000218113">
    <property type="component" value="Unassembled WGS sequence"/>
</dbReference>
<feature type="transmembrane region" description="Helical" evidence="6">
    <location>
        <begin position="7"/>
        <end position="30"/>
    </location>
</feature>
<organism evidence="8 9">
    <name type="scientific">SAR324 cluster bacterium</name>
    <dbReference type="NCBI Taxonomy" id="2024889"/>
    <lineage>
        <taxon>Bacteria</taxon>
        <taxon>Deltaproteobacteria</taxon>
        <taxon>SAR324 cluster</taxon>
    </lineage>
</organism>
<evidence type="ECO:0000256" key="6">
    <source>
        <dbReference type="SAM" id="Phobius"/>
    </source>
</evidence>
<dbReference type="SMART" id="SM00044">
    <property type="entry name" value="CYCc"/>
    <property type="match status" value="1"/>
</dbReference>
<dbReference type="PANTHER" id="PTHR43081">
    <property type="entry name" value="ADENYLATE CYCLASE, TERMINAL-DIFFERENTIATION SPECIFIC-RELATED"/>
    <property type="match status" value="1"/>
</dbReference>
<protein>
    <recommendedName>
        <fullName evidence="7">Guanylate cyclase domain-containing protein</fullName>
    </recommendedName>
</protein>
<dbReference type="SUPFAM" id="SSF55073">
    <property type="entry name" value="Nucleotide cyclase"/>
    <property type="match status" value="1"/>
</dbReference>
<evidence type="ECO:0000313" key="9">
    <source>
        <dbReference type="Proteomes" id="UP000218113"/>
    </source>
</evidence>
<dbReference type="CDD" id="cd12913">
    <property type="entry name" value="PDC1_MCP_like"/>
    <property type="match status" value="1"/>
</dbReference>
<evidence type="ECO:0000256" key="4">
    <source>
        <dbReference type="ARBA" id="ARBA00022989"/>
    </source>
</evidence>
<evidence type="ECO:0000259" key="7">
    <source>
        <dbReference type="PROSITE" id="PS50125"/>
    </source>
</evidence>
<dbReference type="Gene3D" id="3.30.70.1230">
    <property type="entry name" value="Nucleotide cyclase"/>
    <property type="match status" value="1"/>
</dbReference>
<dbReference type="SUPFAM" id="SSF103190">
    <property type="entry name" value="Sensory domain-like"/>
    <property type="match status" value="1"/>
</dbReference>
<gene>
    <name evidence="8" type="ORF">COB67_11285</name>
</gene>
<dbReference type="InterPro" id="IPR033479">
    <property type="entry name" value="dCache_1"/>
</dbReference>
<dbReference type="InterPro" id="IPR029787">
    <property type="entry name" value="Nucleotide_cyclase"/>
</dbReference>
<evidence type="ECO:0000313" key="8">
    <source>
        <dbReference type="EMBL" id="PCI24936.1"/>
    </source>
</evidence>
<keyword evidence="5 6" id="KW-0472">Membrane</keyword>
<dbReference type="AlphaFoldDB" id="A0A2A4SU70"/>
<dbReference type="Pfam" id="PF02743">
    <property type="entry name" value="dCache_1"/>
    <property type="match status" value="1"/>
</dbReference>
<evidence type="ECO:0000256" key="5">
    <source>
        <dbReference type="ARBA" id="ARBA00023136"/>
    </source>
</evidence>
<name>A0A2A4SU70_9DELT</name>
<keyword evidence="3 6" id="KW-0812">Transmembrane</keyword>
<comment type="caution">
    <text evidence="8">The sequence shown here is derived from an EMBL/GenBank/DDBJ whole genome shotgun (WGS) entry which is preliminary data.</text>
</comment>
<dbReference type="EMBL" id="NVSR01000118">
    <property type="protein sequence ID" value="PCI24936.1"/>
    <property type="molecule type" value="Genomic_DNA"/>
</dbReference>
<dbReference type="InterPro" id="IPR050697">
    <property type="entry name" value="Adenylyl/Guanylyl_Cyclase_3/4"/>
</dbReference>
<dbReference type="Gene3D" id="6.10.340.10">
    <property type="match status" value="1"/>
</dbReference>
<dbReference type="GO" id="GO:0006171">
    <property type="term" value="P:cAMP biosynthetic process"/>
    <property type="evidence" value="ECO:0007669"/>
    <property type="project" value="TreeGrafter"/>
</dbReference>
<dbReference type="Pfam" id="PF00211">
    <property type="entry name" value="Guanylate_cyc"/>
    <property type="match status" value="1"/>
</dbReference>
<dbReference type="PANTHER" id="PTHR43081:SF1">
    <property type="entry name" value="ADENYLATE CYCLASE, TERMINAL-DIFFERENTIATION SPECIFIC"/>
    <property type="match status" value="1"/>
</dbReference>
<reference evidence="9" key="1">
    <citation type="submission" date="2017-08" db="EMBL/GenBank/DDBJ databases">
        <title>A dynamic microbial community with high functional redundancy inhabits the cold, oxic subseafloor aquifer.</title>
        <authorList>
            <person name="Tully B.J."/>
            <person name="Wheat C.G."/>
            <person name="Glazer B.T."/>
            <person name="Huber J.A."/>
        </authorList>
    </citation>
    <scope>NUCLEOTIDE SEQUENCE [LARGE SCALE GENOMIC DNA]</scope>
</reference>
<sequence>MKISIKTILIFGVITLILGTVTIIMSYSYWRTQTALNQLLKNILVNISDYSIDKTESFLLPATQSSALTRRLIQSKLLAEGNRKQLAQFFYHQLSLHDQFAGMYLARPNGEFIYVKKENSSFERGFRTKLITLDRGLRRVKLLDQDADFREQAQQFDPSDKYDPRTRPWYQLAKDKKGIIWTDPYVFFSSQLPGITTARRIENKDGKLIAIVGIDIELGELSSFISALTIGKRGKALIVNQKGAMIAYSASDFVEQRSMKRQPRNLNELSDSISQQAFQPLFQEKKGYHLDQDRFTKFDFRGGTYHALLKPIQMPGRSWIFGIYIPERDFLQEIHESQAESMLIAFLISLLAVLLAIWFSAKITASLKILQRESELIKRFDLSTDVTVETVFSEIQDLADSFFRMKMGLKAFRHYVPISLVRSIIAKQQLPDREMRNMVVMFTDIEDFTQISEHLPPRILVEYLNDYLEVISRIVMRYQGTIDKYIGDSVMALWGIPVNRADATELACEAALKIQSRLEVLNATWAQQNRPIMKTRIGIVTGDMIVGNIGSSERISYTVIGDQVNLASRLEDLNKDYGTWNLISEETKEQLDSRFVTRFLDEVIIRGREQKTRVYELVGLSQTVSAETKEIMTLYEEAVEFYLEGQFIEAEQLLLLISSAETEQQDPPTQILLEKIRKKIAQVAFAQDDTGELTALE</sequence>
<comment type="subcellular location">
    <subcellularLocation>
        <location evidence="1">Cell membrane</location>
        <topology evidence="1">Multi-pass membrane protein</topology>
    </subcellularLocation>
</comment>
<dbReference type="PROSITE" id="PS50125">
    <property type="entry name" value="GUANYLATE_CYCLASE_2"/>
    <property type="match status" value="1"/>
</dbReference>
<feature type="domain" description="Guanylate cyclase" evidence="7">
    <location>
        <begin position="439"/>
        <end position="571"/>
    </location>
</feature>
<evidence type="ECO:0000256" key="3">
    <source>
        <dbReference type="ARBA" id="ARBA00022692"/>
    </source>
</evidence>
<keyword evidence="4 6" id="KW-1133">Transmembrane helix</keyword>
<dbReference type="GO" id="GO:0005886">
    <property type="term" value="C:plasma membrane"/>
    <property type="evidence" value="ECO:0007669"/>
    <property type="project" value="UniProtKB-SubCell"/>
</dbReference>
<keyword evidence="2" id="KW-1003">Cell membrane</keyword>
<evidence type="ECO:0000256" key="1">
    <source>
        <dbReference type="ARBA" id="ARBA00004651"/>
    </source>
</evidence>
<dbReference type="InterPro" id="IPR001054">
    <property type="entry name" value="A/G_cyclase"/>
</dbReference>
<accession>A0A2A4SU70</accession>
<dbReference type="CDD" id="cd07302">
    <property type="entry name" value="CHD"/>
    <property type="match status" value="1"/>
</dbReference>
<evidence type="ECO:0000256" key="2">
    <source>
        <dbReference type="ARBA" id="ARBA00022475"/>
    </source>
</evidence>
<dbReference type="Gene3D" id="3.30.450.20">
    <property type="entry name" value="PAS domain"/>
    <property type="match status" value="1"/>
</dbReference>
<dbReference type="InterPro" id="IPR029151">
    <property type="entry name" value="Sensor-like_sf"/>
</dbReference>
<proteinExistence type="predicted"/>